<keyword evidence="3 5" id="KW-0378">Hydrolase</keyword>
<dbReference type="InterPro" id="IPR020084">
    <property type="entry name" value="NUDIX_hydrolase_CS"/>
</dbReference>
<comment type="cofactor">
    <cofactor evidence="1">
        <name>Mg(2+)</name>
        <dbReference type="ChEBI" id="CHEBI:18420"/>
    </cofactor>
</comment>
<keyword evidence="4" id="KW-0460">Magnesium</keyword>
<organism evidence="7 8">
    <name type="scientific">Ornithinimicrobium kibberense</name>
    <dbReference type="NCBI Taxonomy" id="282060"/>
    <lineage>
        <taxon>Bacteria</taxon>
        <taxon>Bacillati</taxon>
        <taxon>Actinomycetota</taxon>
        <taxon>Actinomycetes</taxon>
        <taxon>Micrococcales</taxon>
        <taxon>Ornithinimicrobiaceae</taxon>
        <taxon>Ornithinimicrobium</taxon>
    </lineage>
</organism>
<dbReference type="PROSITE" id="PS51462">
    <property type="entry name" value="NUDIX"/>
    <property type="match status" value="1"/>
</dbReference>
<dbReference type="InterPro" id="IPR000086">
    <property type="entry name" value="NUDIX_hydrolase_dom"/>
</dbReference>
<dbReference type="Gene3D" id="3.90.79.10">
    <property type="entry name" value="Nucleoside Triphosphate Pyrophosphohydrolase"/>
    <property type="match status" value="1"/>
</dbReference>
<dbReference type="EMBL" id="JBHMAX010000045">
    <property type="protein sequence ID" value="MFB9733515.1"/>
    <property type="molecule type" value="Genomic_DNA"/>
</dbReference>
<dbReference type="InterPro" id="IPR020476">
    <property type="entry name" value="Nudix_hydrolase"/>
</dbReference>
<evidence type="ECO:0000256" key="1">
    <source>
        <dbReference type="ARBA" id="ARBA00001946"/>
    </source>
</evidence>
<comment type="caution">
    <text evidence="7">The sequence shown here is derived from an EMBL/GenBank/DDBJ whole genome shotgun (WGS) entry which is preliminary data.</text>
</comment>
<dbReference type="Proteomes" id="UP001589613">
    <property type="component" value="Unassembled WGS sequence"/>
</dbReference>
<feature type="non-terminal residue" evidence="7">
    <location>
        <position position="1"/>
    </location>
</feature>
<evidence type="ECO:0000313" key="7">
    <source>
        <dbReference type="EMBL" id="MFB9733515.1"/>
    </source>
</evidence>
<dbReference type="SUPFAM" id="SSF55811">
    <property type="entry name" value="Nudix"/>
    <property type="match status" value="1"/>
</dbReference>
<evidence type="ECO:0000256" key="2">
    <source>
        <dbReference type="ARBA" id="ARBA00005582"/>
    </source>
</evidence>
<dbReference type="RefSeq" id="WP_377466763.1">
    <property type="nucleotide sequence ID" value="NZ_JBHMAX010000045.1"/>
</dbReference>
<evidence type="ECO:0000313" key="8">
    <source>
        <dbReference type="Proteomes" id="UP001589613"/>
    </source>
</evidence>
<proteinExistence type="inferred from homology"/>
<protein>
    <submittedName>
        <fullName evidence="7">NUDIX hydrolase</fullName>
    </submittedName>
</protein>
<feature type="domain" description="Nudix hydrolase" evidence="6">
    <location>
        <begin position="9"/>
        <end position="147"/>
    </location>
</feature>
<reference evidence="7 8" key="1">
    <citation type="submission" date="2024-09" db="EMBL/GenBank/DDBJ databases">
        <authorList>
            <person name="Sun Q."/>
            <person name="Mori K."/>
        </authorList>
    </citation>
    <scope>NUCLEOTIDE SEQUENCE [LARGE SCALE GENOMIC DNA]</scope>
    <source>
        <strain evidence="7 8">JCM 12763</strain>
    </source>
</reference>
<dbReference type="PRINTS" id="PR00502">
    <property type="entry name" value="NUDIXFAMILY"/>
</dbReference>
<dbReference type="Pfam" id="PF00293">
    <property type="entry name" value="NUDIX"/>
    <property type="match status" value="1"/>
</dbReference>
<dbReference type="PROSITE" id="PS00893">
    <property type="entry name" value="NUDIX_BOX"/>
    <property type="match status" value="1"/>
</dbReference>
<dbReference type="CDD" id="cd04685">
    <property type="entry name" value="NUDIX_Hydrolase"/>
    <property type="match status" value="1"/>
</dbReference>
<sequence length="164" mass="18564">CNRKVTSARLRQAARALVLDEDDNALLVHFHWPGLQFEDGFWACPGGGIDPGETPEEALRRELKEELGLHDLEIQGALWELTRTFPMTDWDGQAETWYLVRTPHFLPAPTIDLKAEHVHGVRWFSRREIATGAVVFSPRDLSTQIERVLRDGVPAQPHAIPALE</sequence>
<keyword evidence="8" id="KW-1185">Reference proteome</keyword>
<comment type="similarity">
    <text evidence="2 5">Belongs to the Nudix hydrolase family.</text>
</comment>
<evidence type="ECO:0000256" key="3">
    <source>
        <dbReference type="ARBA" id="ARBA00022801"/>
    </source>
</evidence>
<dbReference type="InterPro" id="IPR015797">
    <property type="entry name" value="NUDIX_hydrolase-like_dom_sf"/>
</dbReference>
<gene>
    <name evidence="7" type="ORF">ACFFN0_15810</name>
</gene>
<accession>A0ABV5V6Z9</accession>
<dbReference type="GO" id="GO:0016787">
    <property type="term" value="F:hydrolase activity"/>
    <property type="evidence" value="ECO:0007669"/>
    <property type="project" value="UniProtKB-KW"/>
</dbReference>
<dbReference type="PANTHER" id="PTHR43046:SF12">
    <property type="entry name" value="GDP-MANNOSE MANNOSYL HYDROLASE"/>
    <property type="match status" value="1"/>
</dbReference>
<dbReference type="PANTHER" id="PTHR43046">
    <property type="entry name" value="GDP-MANNOSE MANNOSYL HYDROLASE"/>
    <property type="match status" value="1"/>
</dbReference>
<evidence type="ECO:0000256" key="5">
    <source>
        <dbReference type="RuleBase" id="RU003476"/>
    </source>
</evidence>
<evidence type="ECO:0000256" key="4">
    <source>
        <dbReference type="ARBA" id="ARBA00022842"/>
    </source>
</evidence>
<evidence type="ECO:0000259" key="6">
    <source>
        <dbReference type="PROSITE" id="PS51462"/>
    </source>
</evidence>
<name>A0ABV5V6Z9_9MICO</name>